<dbReference type="GO" id="GO:0042732">
    <property type="term" value="P:D-xylose metabolic process"/>
    <property type="evidence" value="ECO:0007669"/>
    <property type="project" value="InterPro"/>
</dbReference>
<keyword evidence="3" id="KW-0812">Transmembrane</keyword>
<comment type="subcellular location">
    <subcellularLocation>
        <location evidence="2">Golgi apparatus membrane</location>
        <topology evidence="2">Single-pass type II membrane protein</topology>
    </subcellularLocation>
    <subcellularLocation>
        <location evidence="12">Golgi apparatus</location>
        <location evidence="12">Golgi stack membrane</location>
    </subcellularLocation>
</comment>
<dbReference type="AlphaFoldDB" id="A0A6L9MMS6"/>
<evidence type="ECO:0000256" key="5">
    <source>
        <dbReference type="ARBA" id="ARBA00022968"/>
    </source>
</evidence>
<sequence>MTEVELDSTSIQARQAESEPRGGKQFPGSPRSDLKRVLVTGGAGFLGSHLCELLLGRGHRVTCVDNLQTGSTANLSRFGASNRFTFIERDICEALPASLEVDEIYNLACAASPPRYQADPVHTMMTCVVGTNNILEIAERCGARLVQASTSEVYGDPLQHPQTEAYWGNVNPTGPRACYDEGKRAAETLTFDYLRAGRVDARVVRIFNTYGPRMQPDDGRIVSNLICQALAGEALTLYGTGEQTRSFCYVSDLIAGIVALMEVAPNPAQPVNLGNPGEFTIRELADVVVRLTGSRSPIVHLPLPQDDPQRRRPDISLARSLLGWEPNVTLVEGLEPTIAWFANAQRNDNHERSGTRPSSRTAYSFAETNLT</sequence>
<keyword evidence="11" id="KW-0456">Lyase</keyword>
<dbReference type="PANTHER" id="PTHR43078">
    <property type="entry name" value="UDP-GLUCURONIC ACID DECARBOXYLASE-RELATED"/>
    <property type="match status" value="1"/>
</dbReference>
<dbReference type="CDD" id="cd05230">
    <property type="entry name" value="UGD_SDR_e"/>
    <property type="match status" value="1"/>
</dbReference>
<feature type="compositionally biased region" description="Polar residues" evidence="13">
    <location>
        <begin position="355"/>
        <end position="371"/>
    </location>
</feature>
<gene>
    <name evidence="15" type="ORF">GTW51_20265</name>
</gene>
<evidence type="ECO:0000313" key="16">
    <source>
        <dbReference type="Proteomes" id="UP000476332"/>
    </source>
</evidence>
<dbReference type="Gene3D" id="3.40.50.720">
    <property type="entry name" value="NAD(P)-binding Rossmann-like Domain"/>
    <property type="match status" value="1"/>
</dbReference>
<evidence type="ECO:0000313" key="15">
    <source>
        <dbReference type="EMBL" id="NDV89015.1"/>
    </source>
</evidence>
<dbReference type="SUPFAM" id="SSF51735">
    <property type="entry name" value="NAD(P)-binding Rossmann-fold domains"/>
    <property type="match status" value="1"/>
</dbReference>
<reference evidence="15 16" key="1">
    <citation type="submission" date="2020-01" db="EMBL/GenBank/DDBJ databases">
        <title>Genomes of bacteria type strains.</title>
        <authorList>
            <person name="Chen J."/>
            <person name="Zhu S."/>
            <person name="Chen J."/>
        </authorList>
    </citation>
    <scope>NUCLEOTIDE SEQUENCE [LARGE SCALE GENOMIC DNA]</scope>
    <source>
        <strain evidence="15 16">KCTC 52919</strain>
    </source>
</reference>
<dbReference type="InterPro" id="IPR036291">
    <property type="entry name" value="NAD(P)-bd_dom_sf"/>
</dbReference>
<dbReference type="InterPro" id="IPR001509">
    <property type="entry name" value="Epimerase_deHydtase"/>
</dbReference>
<evidence type="ECO:0000256" key="1">
    <source>
        <dbReference type="ARBA" id="ARBA00001911"/>
    </source>
</evidence>
<keyword evidence="8" id="KW-0333">Golgi apparatus</keyword>
<comment type="cofactor">
    <cofactor evidence="1">
        <name>NAD(+)</name>
        <dbReference type="ChEBI" id="CHEBI:57540"/>
    </cofactor>
</comment>
<evidence type="ECO:0000256" key="2">
    <source>
        <dbReference type="ARBA" id="ARBA00004323"/>
    </source>
</evidence>
<dbReference type="UniPathway" id="UPA00796">
    <property type="reaction ID" value="UER00771"/>
</dbReference>
<dbReference type="GO" id="GO:0033320">
    <property type="term" value="P:UDP-D-xylose biosynthetic process"/>
    <property type="evidence" value="ECO:0007669"/>
    <property type="project" value="UniProtKB-UniPathway"/>
</dbReference>
<keyword evidence="7" id="KW-0520">NAD</keyword>
<keyword evidence="10" id="KW-0325">Glycoprotein</keyword>
<dbReference type="InterPro" id="IPR044516">
    <property type="entry name" value="UXS-like"/>
</dbReference>
<keyword evidence="6" id="KW-1133">Transmembrane helix</keyword>
<keyword evidence="9" id="KW-0472">Membrane</keyword>
<dbReference type="Pfam" id="PF01370">
    <property type="entry name" value="Epimerase"/>
    <property type="match status" value="1"/>
</dbReference>
<evidence type="ECO:0000256" key="11">
    <source>
        <dbReference type="ARBA" id="ARBA00023239"/>
    </source>
</evidence>
<dbReference type="GO" id="GO:0048040">
    <property type="term" value="F:UDP-glucuronate decarboxylase activity"/>
    <property type="evidence" value="ECO:0007669"/>
    <property type="project" value="TreeGrafter"/>
</dbReference>
<evidence type="ECO:0000256" key="13">
    <source>
        <dbReference type="SAM" id="MobiDB-lite"/>
    </source>
</evidence>
<evidence type="ECO:0000256" key="3">
    <source>
        <dbReference type="ARBA" id="ARBA00022692"/>
    </source>
</evidence>
<evidence type="ECO:0000256" key="12">
    <source>
        <dbReference type="ARBA" id="ARBA00037859"/>
    </source>
</evidence>
<dbReference type="PANTHER" id="PTHR43078:SF6">
    <property type="entry name" value="UDP-GLUCURONIC ACID DECARBOXYLASE 1"/>
    <property type="match status" value="1"/>
</dbReference>
<accession>A0A6L9MMS6</accession>
<feature type="domain" description="NAD-dependent epimerase/dehydratase" evidence="14">
    <location>
        <begin position="37"/>
        <end position="274"/>
    </location>
</feature>
<dbReference type="Proteomes" id="UP000476332">
    <property type="component" value="Unassembled WGS sequence"/>
</dbReference>
<dbReference type="GO" id="GO:0070403">
    <property type="term" value="F:NAD+ binding"/>
    <property type="evidence" value="ECO:0007669"/>
    <property type="project" value="InterPro"/>
</dbReference>
<keyword evidence="4" id="KW-0210">Decarboxylase</keyword>
<keyword evidence="16" id="KW-1185">Reference proteome</keyword>
<name>A0A6L9MMS6_9HYPH</name>
<dbReference type="FunFam" id="3.40.50.720:FF:000065">
    <property type="entry name" value="UDP-glucuronic acid decarboxylase 1"/>
    <property type="match status" value="1"/>
</dbReference>
<dbReference type="GO" id="GO:0005737">
    <property type="term" value="C:cytoplasm"/>
    <property type="evidence" value="ECO:0007669"/>
    <property type="project" value="TreeGrafter"/>
</dbReference>
<evidence type="ECO:0000256" key="7">
    <source>
        <dbReference type="ARBA" id="ARBA00023027"/>
    </source>
</evidence>
<keyword evidence="5" id="KW-0735">Signal-anchor</keyword>
<evidence type="ECO:0000256" key="4">
    <source>
        <dbReference type="ARBA" id="ARBA00022793"/>
    </source>
</evidence>
<evidence type="ECO:0000259" key="14">
    <source>
        <dbReference type="Pfam" id="PF01370"/>
    </source>
</evidence>
<protein>
    <submittedName>
        <fullName evidence="15">NAD-dependent epimerase/dehydratase family protein</fullName>
    </submittedName>
</protein>
<dbReference type="EMBL" id="JAAAMJ010000025">
    <property type="protein sequence ID" value="NDV89015.1"/>
    <property type="molecule type" value="Genomic_DNA"/>
</dbReference>
<feature type="region of interest" description="Disordered" evidence="13">
    <location>
        <begin position="1"/>
        <end position="32"/>
    </location>
</feature>
<proteinExistence type="predicted"/>
<evidence type="ECO:0000256" key="6">
    <source>
        <dbReference type="ARBA" id="ARBA00022989"/>
    </source>
</evidence>
<evidence type="ECO:0000256" key="10">
    <source>
        <dbReference type="ARBA" id="ARBA00023180"/>
    </source>
</evidence>
<organism evidence="15 16">
    <name type="scientific">Aurantimonas aggregata</name>
    <dbReference type="NCBI Taxonomy" id="2047720"/>
    <lineage>
        <taxon>Bacteria</taxon>
        <taxon>Pseudomonadati</taxon>
        <taxon>Pseudomonadota</taxon>
        <taxon>Alphaproteobacteria</taxon>
        <taxon>Hyphomicrobiales</taxon>
        <taxon>Aurantimonadaceae</taxon>
        <taxon>Aurantimonas</taxon>
    </lineage>
</organism>
<evidence type="ECO:0000256" key="9">
    <source>
        <dbReference type="ARBA" id="ARBA00023136"/>
    </source>
</evidence>
<evidence type="ECO:0000256" key="8">
    <source>
        <dbReference type="ARBA" id="ARBA00023034"/>
    </source>
</evidence>
<feature type="region of interest" description="Disordered" evidence="13">
    <location>
        <begin position="347"/>
        <end position="371"/>
    </location>
</feature>
<comment type="caution">
    <text evidence="15">The sequence shown here is derived from an EMBL/GenBank/DDBJ whole genome shotgun (WGS) entry which is preliminary data.</text>
</comment>